<dbReference type="GO" id="GO:0000160">
    <property type="term" value="P:phosphorelay signal transduction system"/>
    <property type="evidence" value="ECO:0007669"/>
    <property type="project" value="InterPro"/>
</dbReference>
<dbReference type="AlphaFoldDB" id="A0A7W8NQ41"/>
<reference evidence="3" key="1">
    <citation type="journal article" date="2014" name="Int. J. Syst. Evol. Microbiol.">
        <title>Complete genome of a new Firmicutes species belonging to the dominant human colonic microbiota ('Ruminococcus bicirculans') reveals two chromosomes and a selective capacity to utilize plant glucans.</title>
        <authorList>
            <consortium name="NISC Comparative Sequencing Program"/>
            <person name="Wegmann U."/>
            <person name="Louis P."/>
            <person name="Goesmann A."/>
            <person name="Henrissat B."/>
            <person name="Duncan S.H."/>
            <person name="Flint H.J."/>
        </authorList>
    </citation>
    <scope>NUCLEOTIDE SEQUENCE</scope>
    <source>
        <strain evidence="3">CGMCC 1.18437</strain>
    </source>
</reference>
<keyword evidence="4" id="KW-0238">DNA-binding</keyword>
<reference evidence="3" key="4">
    <citation type="submission" date="2024-05" db="EMBL/GenBank/DDBJ databases">
        <authorList>
            <person name="Sun Q."/>
            <person name="Zhou Y."/>
        </authorList>
    </citation>
    <scope>NUCLEOTIDE SEQUENCE</scope>
    <source>
        <strain evidence="3">CGMCC 1.18437</strain>
    </source>
</reference>
<dbReference type="EMBL" id="BNAJ01000004">
    <property type="protein sequence ID" value="GHF44104.1"/>
    <property type="molecule type" value="Genomic_DNA"/>
</dbReference>
<dbReference type="RefSeq" id="WP_184111046.1">
    <property type="nucleotide sequence ID" value="NZ_BNAJ01000004.1"/>
</dbReference>
<dbReference type="PROSITE" id="PS50110">
    <property type="entry name" value="RESPONSE_REGULATORY"/>
    <property type="match status" value="1"/>
</dbReference>
<reference evidence="6" key="2">
    <citation type="journal article" date="2019" name="Int. J. Syst. Evol. Microbiol.">
        <title>The Global Catalogue of Microorganisms (GCM) 10K type strain sequencing project: providing services to taxonomists for standard genome sequencing and annotation.</title>
        <authorList>
            <consortium name="The Broad Institute Genomics Platform"/>
            <consortium name="The Broad Institute Genome Sequencing Center for Infectious Disease"/>
            <person name="Wu L."/>
            <person name="Ma J."/>
        </authorList>
    </citation>
    <scope>NUCLEOTIDE SEQUENCE [LARGE SCALE GENOMIC DNA]</scope>
    <source>
        <strain evidence="6">CGMCC 1.18437</strain>
    </source>
</reference>
<dbReference type="Gene3D" id="3.40.50.2300">
    <property type="match status" value="1"/>
</dbReference>
<sequence length="62" mass="7094">MQHLPVVILTTSHNPADRARAYALRASAVMQKVPSLDDFEAQISALVRFWQACWWTEEPPQD</sequence>
<evidence type="ECO:0000313" key="3">
    <source>
        <dbReference type="EMBL" id="GHF44104.1"/>
    </source>
</evidence>
<evidence type="ECO:0000256" key="1">
    <source>
        <dbReference type="PROSITE-ProRule" id="PRU00169"/>
    </source>
</evidence>
<dbReference type="EMBL" id="JACHFK010000004">
    <property type="protein sequence ID" value="MBB5376430.1"/>
    <property type="molecule type" value="Genomic_DNA"/>
</dbReference>
<keyword evidence="6" id="KW-1185">Reference proteome</keyword>
<dbReference type="InterPro" id="IPR011006">
    <property type="entry name" value="CheY-like_superfamily"/>
</dbReference>
<evidence type="ECO:0000313" key="4">
    <source>
        <dbReference type="EMBL" id="MBB5376430.1"/>
    </source>
</evidence>
<accession>A0A7W8NQ41</accession>
<dbReference type="GO" id="GO:0003677">
    <property type="term" value="F:DNA binding"/>
    <property type="evidence" value="ECO:0007669"/>
    <property type="project" value="UniProtKB-KW"/>
</dbReference>
<evidence type="ECO:0000313" key="5">
    <source>
        <dbReference type="Proteomes" id="UP000539473"/>
    </source>
</evidence>
<comment type="caution">
    <text evidence="1">Lacks conserved residue(s) required for the propagation of feature annotation.</text>
</comment>
<dbReference type="Proteomes" id="UP000539473">
    <property type="component" value="Unassembled WGS sequence"/>
</dbReference>
<name>A0A7W8NQ41_9DEIO</name>
<evidence type="ECO:0000313" key="6">
    <source>
        <dbReference type="Proteomes" id="UP000619376"/>
    </source>
</evidence>
<reference evidence="4 5" key="3">
    <citation type="submission" date="2020-08" db="EMBL/GenBank/DDBJ databases">
        <title>Genomic Encyclopedia of Type Strains, Phase IV (KMG-IV): sequencing the most valuable type-strain genomes for metagenomic binning, comparative biology and taxonomic classification.</title>
        <authorList>
            <person name="Goeker M."/>
        </authorList>
    </citation>
    <scope>NUCLEOTIDE SEQUENCE [LARGE SCALE GENOMIC DNA]</scope>
    <source>
        <strain evidence="4 5">DSM 27521</strain>
    </source>
</reference>
<dbReference type="InterPro" id="IPR001789">
    <property type="entry name" value="Sig_transdc_resp-reg_receiver"/>
</dbReference>
<evidence type="ECO:0000259" key="2">
    <source>
        <dbReference type="PROSITE" id="PS50110"/>
    </source>
</evidence>
<protein>
    <submittedName>
        <fullName evidence="4">DNA-binding NarL/FixJ family response regulator</fullName>
    </submittedName>
</protein>
<organism evidence="4 5">
    <name type="scientific">Deinococcus metalli</name>
    <dbReference type="NCBI Taxonomy" id="1141878"/>
    <lineage>
        <taxon>Bacteria</taxon>
        <taxon>Thermotogati</taxon>
        <taxon>Deinococcota</taxon>
        <taxon>Deinococci</taxon>
        <taxon>Deinococcales</taxon>
        <taxon>Deinococcaceae</taxon>
        <taxon>Deinococcus</taxon>
    </lineage>
</organism>
<gene>
    <name evidence="3" type="ORF">GCM10017781_20730</name>
    <name evidence="4" type="ORF">HNQ07_001894</name>
</gene>
<comment type="caution">
    <text evidence="4">The sequence shown here is derived from an EMBL/GenBank/DDBJ whole genome shotgun (WGS) entry which is preliminary data.</text>
</comment>
<proteinExistence type="predicted"/>
<feature type="domain" description="Response regulatory" evidence="2">
    <location>
        <begin position="1"/>
        <end position="47"/>
    </location>
</feature>
<dbReference type="SUPFAM" id="SSF52172">
    <property type="entry name" value="CheY-like"/>
    <property type="match status" value="1"/>
</dbReference>
<dbReference type="Proteomes" id="UP000619376">
    <property type="component" value="Unassembled WGS sequence"/>
</dbReference>